<evidence type="ECO:0000313" key="1">
    <source>
        <dbReference type="EMBL" id="ADF53336.1"/>
    </source>
</evidence>
<reference evidence="1 2" key="1">
    <citation type="journal article" date="2010" name="BMC Genomics">
        <title>The complete genome of Zunongwangia profunda SM-A87 reveals its adaptation to the deep-sea environment and ecological role in sedimentary organic nitrogen degradation.</title>
        <authorList>
            <person name="Qin Q.L."/>
            <person name="Zhang X.Y."/>
            <person name="Wang X.M."/>
            <person name="Liu G.M."/>
            <person name="Chen X.L."/>
            <person name="Xie B.B."/>
            <person name="Dang H.Y."/>
            <person name="Zhou B.C."/>
            <person name="Yu J."/>
            <person name="Zhang Y.Z."/>
        </authorList>
    </citation>
    <scope>NUCLEOTIDE SEQUENCE [LARGE SCALE GENOMIC DNA]</scope>
    <source>
        <strain evidence="2">DSM 18752 / CCTCC AB 206139 / SM-A87</strain>
    </source>
</reference>
<proteinExistence type="predicted"/>
<evidence type="ECO:0000313" key="2">
    <source>
        <dbReference type="Proteomes" id="UP000001654"/>
    </source>
</evidence>
<dbReference type="AlphaFoldDB" id="D5BHD8"/>
<dbReference type="EMBL" id="CP001650">
    <property type="protein sequence ID" value="ADF53336.1"/>
    <property type="molecule type" value="Genomic_DNA"/>
</dbReference>
<accession>D5BHD8</accession>
<gene>
    <name evidence="1" type="ordered locus">ZPR_3017</name>
</gene>
<dbReference type="HOGENOM" id="CLU_2637318_0_0_10"/>
<dbReference type="Proteomes" id="UP000001654">
    <property type="component" value="Chromosome"/>
</dbReference>
<keyword evidence="2" id="KW-1185">Reference proteome</keyword>
<sequence length="77" mass="9388">MYSEDGLFCRKYRHTFQSERFGLSYLFGVGMPSILTAKSDNHDFEWYEPQANRWAWRYANKHGFMNNWLYPNDKPLR</sequence>
<dbReference type="KEGG" id="zpr:ZPR_3017"/>
<name>D5BHD8_ZUNPS</name>
<organism evidence="1 2">
    <name type="scientific">Zunongwangia profunda (strain DSM 18752 / CCTCC AB 206139 / SM-A87)</name>
    <name type="common">Wangia profunda</name>
    <dbReference type="NCBI Taxonomy" id="655815"/>
    <lineage>
        <taxon>Bacteria</taxon>
        <taxon>Pseudomonadati</taxon>
        <taxon>Bacteroidota</taxon>
        <taxon>Flavobacteriia</taxon>
        <taxon>Flavobacteriales</taxon>
        <taxon>Flavobacteriaceae</taxon>
        <taxon>Zunongwangia</taxon>
    </lineage>
</organism>
<protein>
    <submittedName>
        <fullName evidence="1">Uncharacterized protein</fullName>
    </submittedName>
</protein>